<dbReference type="OrthoDB" id="331959at2"/>
<evidence type="ECO:0000313" key="3">
    <source>
        <dbReference type="Proteomes" id="UP000245133"/>
    </source>
</evidence>
<feature type="region of interest" description="Disordered" evidence="1">
    <location>
        <begin position="1"/>
        <end position="66"/>
    </location>
</feature>
<reference evidence="2 3" key="1">
    <citation type="submission" date="2018-02" db="EMBL/GenBank/DDBJ databases">
        <title>Novel Leptospira species isolated from soil and water in Japan.</title>
        <authorList>
            <person name="Nakao R."/>
            <person name="Masuzawa T."/>
        </authorList>
    </citation>
    <scope>NUCLEOTIDE SEQUENCE [LARGE SCALE GENOMIC DNA]</scope>
    <source>
        <strain evidence="2 3">YH101</strain>
    </source>
</reference>
<protein>
    <submittedName>
        <fullName evidence="2">Uncharacterized protein</fullName>
    </submittedName>
</protein>
<organism evidence="2 3">
    <name type="scientific">Leptospira ryugenii</name>
    <dbReference type="NCBI Taxonomy" id="1917863"/>
    <lineage>
        <taxon>Bacteria</taxon>
        <taxon>Pseudomonadati</taxon>
        <taxon>Spirochaetota</taxon>
        <taxon>Spirochaetia</taxon>
        <taxon>Leptospirales</taxon>
        <taxon>Leptospiraceae</taxon>
        <taxon>Leptospira</taxon>
    </lineage>
</organism>
<keyword evidence="3" id="KW-1185">Reference proteome</keyword>
<name>A0A2P2DVC1_9LEPT</name>
<dbReference type="RefSeq" id="WP_108972550.1">
    <property type="nucleotide sequence ID" value="NZ_BFBB01000001.1"/>
</dbReference>
<dbReference type="AlphaFoldDB" id="A0A2P2DVC1"/>
<gene>
    <name evidence="2" type="ORF">LPTSP4_00880</name>
</gene>
<dbReference type="Proteomes" id="UP000245133">
    <property type="component" value="Unassembled WGS sequence"/>
</dbReference>
<accession>A0A2P2DVC1</accession>
<proteinExistence type="predicted"/>
<comment type="caution">
    <text evidence="2">The sequence shown here is derived from an EMBL/GenBank/DDBJ whole genome shotgun (WGS) entry which is preliminary data.</text>
</comment>
<evidence type="ECO:0000313" key="2">
    <source>
        <dbReference type="EMBL" id="GBF48589.1"/>
    </source>
</evidence>
<feature type="compositionally biased region" description="Basic and acidic residues" evidence="1">
    <location>
        <begin position="30"/>
        <end position="64"/>
    </location>
</feature>
<sequence>MNLSPIPGMGPGAVPAIMPSNSSGLTPSDGKGEQNPKLEIGKGKLTKKETNAHEEKGPKPEDLVMKPSPTTLEQRLDQIISAEEVKDLLSMVTGGALPKQKDHKIDIKR</sequence>
<dbReference type="EMBL" id="BFBB01000001">
    <property type="protein sequence ID" value="GBF48589.1"/>
    <property type="molecule type" value="Genomic_DNA"/>
</dbReference>
<evidence type="ECO:0000256" key="1">
    <source>
        <dbReference type="SAM" id="MobiDB-lite"/>
    </source>
</evidence>